<dbReference type="Gene3D" id="1.10.530.10">
    <property type="match status" value="1"/>
</dbReference>
<evidence type="ECO:0000256" key="5">
    <source>
        <dbReference type="ARBA" id="ARBA00013433"/>
    </source>
</evidence>
<protein>
    <recommendedName>
        <fullName evidence="5">Peptidoglycan hydrolase FlgJ</fullName>
    </recommendedName>
    <alternativeName>
        <fullName evidence="11">Muramidase FlgJ</fullName>
    </alternativeName>
</protein>
<comment type="subcellular location">
    <subcellularLocation>
        <location evidence="2">Periplasm</location>
    </subcellularLocation>
</comment>
<dbReference type="InterPro" id="IPR002901">
    <property type="entry name" value="MGlyc_endo_b_GlcNAc-like_dom"/>
</dbReference>
<proteinExistence type="inferred from homology"/>
<evidence type="ECO:0000256" key="3">
    <source>
        <dbReference type="ARBA" id="ARBA00006880"/>
    </source>
</evidence>
<evidence type="ECO:0000256" key="4">
    <source>
        <dbReference type="ARBA" id="ARBA00007974"/>
    </source>
</evidence>
<dbReference type="eggNOG" id="COG1705">
    <property type="taxonomic scope" value="Bacteria"/>
</dbReference>
<dbReference type="PANTHER" id="PTHR33308:SF9">
    <property type="entry name" value="PEPTIDOGLYCAN HYDROLASE FLGJ"/>
    <property type="match status" value="1"/>
</dbReference>
<dbReference type="InterPro" id="IPR051056">
    <property type="entry name" value="Glycosyl_Hydrolase_73"/>
</dbReference>
<dbReference type="RefSeq" id="WP_035014620.1">
    <property type="nucleotide sequence ID" value="NZ_ARZY01000017.1"/>
</dbReference>
<name>W7QPY9_9ALTE</name>
<dbReference type="GO" id="GO:0071973">
    <property type="term" value="P:bacterial-type flagellum-dependent cell motility"/>
    <property type="evidence" value="ECO:0007669"/>
    <property type="project" value="TreeGrafter"/>
</dbReference>
<dbReference type="OrthoDB" id="289937at2"/>
<keyword evidence="7" id="KW-1005">Bacterial flagellum biogenesis</keyword>
<dbReference type="NCBIfam" id="TIGR02541">
    <property type="entry name" value="flagell_FlgJ"/>
    <property type="match status" value="1"/>
</dbReference>
<evidence type="ECO:0000256" key="1">
    <source>
        <dbReference type="ARBA" id="ARBA00002954"/>
    </source>
</evidence>
<dbReference type="PRINTS" id="PR01002">
    <property type="entry name" value="FLGFLGJ"/>
</dbReference>
<keyword evidence="14" id="KW-1185">Reference proteome</keyword>
<dbReference type="Proteomes" id="UP000019276">
    <property type="component" value="Unassembled WGS sequence"/>
</dbReference>
<evidence type="ECO:0000259" key="12">
    <source>
        <dbReference type="SMART" id="SM00047"/>
    </source>
</evidence>
<evidence type="ECO:0000256" key="2">
    <source>
        <dbReference type="ARBA" id="ARBA00004418"/>
    </source>
</evidence>
<dbReference type="GO" id="GO:0016798">
    <property type="term" value="F:hydrolase activity, acting on glycosyl bonds"/>
    <property type="evidence" value="ECO:0007669"/>
    <property type="project" value="UniProtKB-KW"/>
</dbReference>
<dbReference type="InterPro" id="IPR013377">
    <property type="entry name" value="FlgJ"/>
</dbReference>
<sequence>MDKLDQAQFVQDFAGLNGLREAAQSNPNDQKALRKAAEHFESIFMKMMLQSMRQAEEVLEDKDSPFNSQETKFFRGMMDDQLAVDLSSTGALGLADLIVEQLSPGTGNITAASITRNDGQLSRAQAYPQANQFSARAAEQPQANQTAVEQSTALPVERVEFANKQDFVDKLLPYATMAAEKLGISPIAMIGQAALETGWGQKMMQKFDGSNALNFFGIKADGRWDGDKTTVSTLEYKNGVAHQERAQFRAYSNIAESMQDYADFILNSPRYQQAVEVGKDVKQYFSELQKAGYATDPNYADKIMSVLKDSVFDSARDMLKF</sequence>
<keyword evidence="6" id="KW-0574">Periplasm</keyword>
<dbReference type="SMART" id="SM00047">
    <property type="entry name" value="LYZ2"/>
    <property type="match status" value="1"/>
</dbReference>
<dbReference type="Pfam" id="PF10135">
    <property type="entry name" value="Rod-binding"/>
    <property type="match status" value="1"/>
</dbReference>
<dbReference type="InterPro" id="IPR019301">
    <property type="entry name" value="Flagellar_prot_FlgJ_N"/>
</dbReference>
<evidence type="ECO:0000256" key="6">
    <source>
        <dbReference type="ARBA" id="ARBA00022764"/>
    </source>
</evidence>
<evidence type="ECO:0000313" key="14">
    <source>
        <dbReference type="Proteomes" id="UP000019276"/>
    </source>
</evidence>
<dbReference type="GO" id="GO:0071555">
    <property type="term" value="P:cell wall organization"/>
    <property type="evidence" value="ECO:0007669"/>
    <property type="project" value="UniProtKB-KW"/>
</dbReference>
<keyword evidence="13" id="KW-0969">Cilium</keyword>
<keyword evidence="9" id="KW-0326">Glycosidase</keyword>
<evidence type="ECO:0000256" key="8">
    <source>
        <dbReference type="ARBA" id="ARBA00022801"/>
    </source>
</evidence>
<reference evidence="13 14" key="1">
    <citation type="journal article" date="2014" name="Genome Announc.">
        <title>Draft Genome Sequence of the Agar-Degrading Bacterium Catenovulum sp. Strain DS-2, Isolated from Intestines of Haliotis diversicolor.</title>
        <authorList>
            <person name="Shan D."/>
            <person name="Li X."/>
            <person name="Gu Z."/>
            <person name="Wei G."/>
            <person name="Gao Z."/>
            <person name="Shao Z."/>
        </authorList>
    </citation>
    <scope>NUCLEOTIDE SEQUENCE [LARGE SCALE GENOMIC DNA]</scope>
    <source>
        <strain evidence="13 14">DS-2</strain>
    </source>
</reference>
<dbReference type="GO" id="GO:0044780">
    <property type="term" value="P:bacterial-type flagellum assembly"/>
    <property type="evidence" value="ECO:0007669"/>
    <property type="project" value="InterPro"/>
</dbReference>
<dbReference type="GO" id="GO:0004040">
    <property type="term" value="F:amidase activity"/>
    <property type="evidence" value="ECO:0007669"/>
    <property type="project" value="InterPro"/>
</dbReference>
<keyword evidence="13" id="KW-0282">Flagellum</keyword>
<dbReference type="eggNOG" id="COG3951">
    <property type="taxonomic scope" value="Bacteria"/>
</dbReference>
<dbReference type="Pfam" id="PF01832">
    <property type="entry name" value="Glucosaminidase"/>
    <property type="match status" value="1"/>
</dbReference>
<gene>
    <name evidence="13" type="ORF">DS2_10012</name>
</gene>
<dbReference type="STRING" id="1328313.DS2_10012"/>
<keyword evidence="10" id="KW-0961">Cell wall biogenesis/degradation</keyword>
<dbReference type="PATRIC" id="fig|1328313.3.peg.2049"/>
<evidence type="ECO:0000256" key="9">
    <source>
        <dbReference type="ARBA" id="ARBA00023295"/>
    </source>
</evidence>
<evidence type="ECO:0000256" key="11">
    <source>
        <dbReference type="ARBA" id="ARBA00030835"/>
    </source>
</evidence>
<dbReference type="GO" id="GO:0042597">
    <property type="term" value="C:periplasmic space"/>
    <property type="evidence" value="ECO:0007669"/>
    <property type="project" value="UniProtKB-SubCell"/>
</dbReference>
<dbReference type="Gene3D" id="2.10.70.40">
    <property type="entry name" value="peptidoglycan hydrolase"/>
    <property type="match status" value="1"/>
</dbReference>
<comment type="caution">
    <text evidence="13">The sequence shown here is derived from an EMBL/GenBank/DDBJ whole genome shotgun (WGS) entry which is preliminary data.</text>
</comment>
<dbReference type="AlphaFoldDB" id="W7QPY9"/>
<evidence type="ECO:0000313" key="13">
    <source>
        <dbReference type="EMBL" id="EWH09953.1"/>
    </source>
</evidence>
<organism evidence="13 14">
    <name type="scientific">Catenovulum agarivorans DS-2</name>
    <dbReference type="NCBI Taxonomy" id="1328313"/>
    <lineage>
        <taxon>Bacteria</taxon>
        <taxon>Pseudomonadati</taxon>
        <taxon>Pseudomonadota</taxon>
        <taxon>Gammaproteobacteria</taxon>
        <taxon>Alteromonadales</taxon>
        <taxon>Alteromonadaceae</taxon>
        <taxon>Catenovulum</taxon>
    </lineage>
</organism>
<keyword evidence="8" id="KW-0378">Hydrolase</keyword>
<keyword evidence="13" id="KW-0966">Cell projection</keyword>
<comment type="similarity">
    <text evidence="3">In the N-terminal section; belongs to the FlgJ family.</text>
</comment>
<evidence type="ECO:0000256" key="10">
    <source>
        <dbReference type="ARBA" id="ARBA00023316"/>
    </source>
</evidence>
<dbReference type="EMBL" id="ARZY01000017">
    <property type="protein sequence ID" value="EWH09953.1"/>
    <property type="molecule type" value="Genomic_DNA"/>
</dbReference>
<accession>W7QPY9</accession>
<comment type="function">
    <text evidence="1">Flagellum-specific muramidase which hydrolyzes the peptidoglycan layer to assemble the rod structure in the periplasmic space.</text>
</comment>
<dbReference type="PANTHER" id="PTHR33308">
    <property type="entry name" value="PEPTIDOGLYCAN HYDROLASE FLGJ"/>
    <property type="match status" value="1"/>
</dbReference>
<feature type="domain" description="Mannosyl-glycoprotein endo-beta-N-acetylglucosamidase-like" evidence="12">
    <location>
        <begin position="145"/>
        <end position="313"/>
    </location>
</feature>
<evidence type="ECO:0000256" key="7">
    <source>
        <dbReference type="ARBA" id="ARBA00022795"/>
    </source>
</evidence>
<comment type="similarity">
    <text evidence="4">In the C-terminal section; belongs to the glycosyl hydrolase 73 family.</text>
</comment>